<organism evidence="2 3">
    <name type="scientific">Zygotorulaspora mrakii</name>
    <name type="common">Zygosaccharomyces mrakii</name>
    <dbReference type="NCBI Taxonomy" id="42260"/>
    <lineage>
        <taxon>Eukaryota</taxon>
        <taxon>Fungi</taxon>
        <taxon>Dikarya</taxon>
        <taxon>Ascomycota</taxon>
        <taxon>Saccharomycotina</taxon>
        <taxon>Saccharomycetes</taxon>
        <taxon>Saccharomycetales</taxon>
        <taxon>Saccharomycetaceae</taxon>
        <taxon>Zygotorulaspora</taxon>
    </lineage>
</organism>
<name>A0A7H9B1D7_ZYGMR</name>
<accession>A0A7H9B1D7</accession>
<dbReference type="AlphaFoldDB" id="A0A7H9B1D7"/>
<keyword evidence="3" id="KW-1185">Reference proteome</keyword>
<dbReference type="EMBL" id="CP058607">
    <property type="protein sequence ID" value="QLG72440.1"/>
    <property type="molecule type" value="Genomic_DNA"/>
</dbReference>
<dbReference type="KEGG" id="zmk:HG535_0D01480"/>
<dbReference type="OrthoDB" id="1747771at2759"/>
<dbReference type="Gene3D" id="4.10.240.10">
    <property type="entry name" value="Zn(2)-C6 fungal-type DNA-binding domain"/>
    <property type="match status" value="1"/>
</dbReference>
<dbReference type="PROSITE" id="PS00463">
    <property type="entry name" value="ZN2_CY6_FUNGAL_1"/>
    <property type="match status" value="1"/>
</dbReference>
<dbReference type="SUPFAM" id="SSF57701">
    <property type="entry name" value="Zn2/Cys6 DNA-binding domain"/>
    <property type="match status" value="1"/>
</dbReference>
<dbReference type="Proteomes" id="UP000509704">
    <property type="component" value="Chromosome 4"/>
</dbReference>
<evidence type="ECO:0000259" key="1">
    <source>
        <dbReference type="PROSITE" id="PS50048"/>
    </source>
</evidence>
<sequence length="618" mass="72769">MRDGASAETKRSAHPCPICAKRKVKCDRLIPCTNCVKRGQEKECIEANRKSELETNSYLSFTKILQLWQKYEYWIMDIGLLKTDNTKVADNFVDVSDDLQECKYWMTFLKRDQSFKLLDYSMERLGALYFGCFSDIGELYLLLEEYWQRRDMESGNTEDPPLFSSDDYYSDTLLWSLFTLTVYYMPLKELRKVIPLPLNHQPLSKSIREENDEQKWTEDVKIDIIGAFTECTVSQLYCAKFLSTADVRLVQIYLILANTSFPWTNICLANSMRIICFQISKAFHLNDFKLSMSDSTLLRLTKLNCEKLWYRLCICDYLHSNPNSNICFHTELSSLLQHAAYLEDLPNVDVYQSEQNFEVFFWKIVSLDRDLDQYLTKDIKPPLKTLDAIQRQIEIFNEKHSMEQESNILKSDFEKFLITYLLRMISWKLYKIYFIYHDAANSFDKSIHYAKSLISLIVRNIRQSKKIIFNSHYMVLQSVVRISSFYAFYSLFKQSDAVEELNLDISELISNLPSVFKSKLVNLQYLLSRFSYLRTIWTTVQLKDTSDYLKHPVIEILQNDVDSVSQRFQQFPSLIRNVNSISRKRSFDDHQSNVIEHNSLRQIISRFESQHPIESAIA</sequence>
<dbReference type="Pfam" id="PF00172">
    <property type="entry name" value="Zn_clus"/>
    <property type="match status" value="1"/>
</dbReference>
<dbReference type="InterPro" id="IPR036864">
    <property type="entry name" value="Zn2-C6_fun-type_DNA-bd_sf"/>
</dbReference>
<dbReference type="Pfam" id="PF16846">
    <property type="entry name" value="Cep3"/>
    <property type="match status" value="1"/>
</dbReference>
<dbReference type="SMART" id="SM00066">
    <property type="entry name" value="GAL4"/>
    <property type="match status" value="1"/>
</dbReference>
<evidence type="ECO:0000313" key="3">
    <source>
        <dbReference type="Proteomes" id="UP000509704"/>
    </source>
</evidence>
<dbReference type="GO" id="GO:0000981">
    <property type="term" value="F:DNA-binding transcription factor activity, RNA polymerase II-specific"/>
    <property type="evidence" value="ECO:0007669"/>
    <property type="project" value="InterPro"/>
</dbReference>
<gene>
    <name evidence="2" type="ORF">HG535_0D01480</name>
</gene>
<dbReference type="InterPro" id="IPR031760">
    <property type="entry name" value="Cep3_C"/>
</dbReference>
<proteinExistence type="predicted"/>
<protein>
    <recommendedName>
        <fullName evidence="1">Zn(2)-C6 fungal-type domain-containing protein</fullName>
    </recommendedName>
</protein>
<dbReference type="GO" id="GO:0008270">
    <property type="term" value="F:zinc ion binding"/>
    <property type="evidence" value="ECO:0007669"/>
    <property type="project" value="InterPro"/>
</dbReference>
<evidence type="ECO:0000313" key="2">
    <source>
        <dbReference type="EMBL" id="QLG72440.1"/>
    </source>
</evidence>
<feature type="domain" description="Zn(2)-C6 fungal-type" evidence="1">
    <location>
        <begin position="15"/>
        <end position="46"/>
    </location>
</feature>
<reference evidence="2 3" key="1">
    <citation type="submission" date="2020-07" db="EMBL/GenBank/DDBJ databases">
        <title>The yeast mating-type switching endonuclease HO is a domesticated member of an unorthodox homing genetic element family.</title>
        <authorList>
            <person name="Coughlan A.Y."/>
            <person name="Lombardi L."/>
            <person name="Braun-Galleani S."/>
            <person name="Martos A.R."/>
            <person name="Galeote V."/>
            <person name="Bigey F."/>
            <person name="Dequin S."/>
            <person name="Byrne K.P."/>
            <person name="Wolfe K.H."/>
        </authorList>
    </citation>
    <scope>NUCLEOTIDE SEQUENCE [LARGE SCALE GENOMIC DNA]</scope>
    <source>
        <strain evidence="2 3">NRRL Y-6702</strain>
    </source>
</reference>
<dbReference type="CDD" id="cd00067">
    <property type="entry name" value="GAL4"/>
    <property type="match status" value="1"/>
</dbReference>
<dbReference type="GeneID" id="59236164"/>
<dbReference type="RefSeq" id="XP_037144168.1">
    <property type="nucleotide sequence ID" value="XM_037288273.1"/>
</dbReference>
<dbReference type="InterPro" id="IPR001138">
    <property type="entry name" value="Zn2Cys6_DnaBD"/>
</dbReference>
<dbReference type="PROSITE" id="PS50048">
    <property type="entry name" value="ZN2_CY6_FUNGAL_2"/>
    <property type="match status" value="1"/>
</dbReference>